<proteinExistence type="predicted"/>
<reference evidence="1" key="2">
    <citation type="submission" date="2020-11" db="EMBL/GenBank/DDBJ databases">
        <authorList>
            <person name="McCartney M.A."/>
            <person name="Auch B."/>
            <person name="Kono T."/>
            <person name="Mallez S."/>
            <person name="Becker A."/>
            <person name="Gohl D.M."/>
            <person name="Silverstein K.A.T."/>
            <person name="Koren S."/>
            <person name="Bechman K.B."/>
            <person name="Herman A."/>
            <person name="Abrahante J.E."/>
            <person name="Garbe J."/>
        </authorList>
    </citation>
    <scope>NUCLEOTIDE SEQUENCE</scope>
    <source>
        <strain evidence="1">Duluth1</strain>
        <tissue evidence="1">Whole animal</tissue>
    </source>
</reference>
<evidence type="ECO:0000313" key="1">
    <source>
        <dbReference type="EMBL" id="KAH3813655.1"/>
    </source>
</evidence>
<dbReference type="AlphaFoldDB" id="A0A9D4GAQ0"/>
<evidence type="ECO:0000313" key="2">
    <source>
        <dbReference type="Proteomes" id="UP000828390"/>
    </source>
</evidence>
<sequence length="101" mass="11455">MSKDGYQDVNQAEGTDFNGIFNVIYNCEYFQTYFKDDLTQLENVCTKARDVGRAVRHSSTMSMTIQNSDRAIDTLVSLMQNLKHVDHQAASRTAVDKLTQV</sequence>
<comment type="caution">
    <text evidence="1">The sequence shown here is derived from an EMBL/GenBank/DDBJ whole genome shotgun (WGS) entry which is preliminary data.</text>
</comment>
<name>A0A9D4GAQ0_DREPO</name>
<reference evidence="1" key="1">
    <citation type="journal article" date="2019" name="bioRxiv">
        <title>The Genome of the Zebra Mussel, Dreissena polymorpha: A Resource for Invasive Species Research.</title>
        <authorList>
            <person name="McCartney M.A."/>
            <person name="Auch B."/>
            <person name="Kono T."/>
            <person name="Mallez S."/>
            <person name="Zhang Y."/>
            <person name="Obille A."/>
            <person name="Becker A."/>
            <person name="Abrahante J.E."/>
            <person name="Garbe J."/>
            <person name="Badalamenti J.P."/>
            <person name="Herman A."/>
            <person name="Mangelson H."/>
            <person name="Liachko I."/>
            <person name="Sullivan S."/>
            <person name="Sone E.D."/>
            <person name="Koren S."/>
            <person name="Silverstein K.A.T."/>
            <person name="Beckman K.B."/>
            <person name="Gohl D.M."/>
        </authorList>
    </citation>
    <scope>NUCLEOTIDE SEQUENCE</scope>
    <source>
        <strain evidence="1">Duluth1</strain>
        <tissue evidence="1">Whole animal</tissue>
    </source>
</reference>
<dbReference type="Proteomes" id="UP000828390">
    <property type="component" value="Unassembled WGS sequence"/>
</dbReference>
<keyword evidence="2" id="KW-1185">Reference proteome</keyword>
<accession>A0A9D4GAQ0</accession>
<gene>
    <name evidence="1" type="ORF">DPMN_142120</name>
</gene>
<dbReference type="EMBL" id="JAIWYP010000006">
    <property type="protein sequence ID" value="KAH3813655.1"/>
    <property type="molecule type" value="Genomic_DNA"/>
</dbReference>
<protein>
    <submittedName>
        <fullName evidence="1">Uncharacterized protein</fullName>
    </submittedName>
</protein>
<organism evidence="1 2">
    <name type="scientific">Dreissena polymorpha</name>
    <name type="common">Zebra mussel</name>
    <name type="synonym">Mytilus polymorpha</name>
    <dbReference type="NCBI Taxonomy" id="45954"/>
    <lineage>
        <taxon>Eukaryota</taxon>
        <taxon>Metazoa</taxon>
        <taxon>Spiralia</taxon>
        <taxon>Lophotrochozoa</taxon>
        <taxon>Mollusca</taxon>
        <taxon>Bivalvia</taxon>
        <taxon>Autobranchia</taxon>
        <taxon>Heteroconchia</taxon>
        <taxon>Euheterodonta</taxon>
        <taxon>Imparidentia</taxon>
        <taxon>Neoheterodontei</taxon>
        <taxon>Myida</taxon>
        <taxon>Dreissenoidea</taxon>
        <taxon>Dreissenidae</taxon>
        <taxon>Dreissena</taxon>
    </lineage>
</organism>